<dbReference type="RefSeq" id="WP_181052253.1">
    <property type="nucleotide sequence ID" value="NZ_JACDXJ010000001.1"/>
</dbReference>
<sequence>MGGSDQLGAAVTLGIVLAVGLLLFVLVALIVRAIWRWIAGSGSKPKNQGDEPMLDVKPAIGTSGVSASDLFVIRTNLNAVARQVEDLERRLRLASGDQVKAVESSRR</sequence>
<keyword evidence="1" id="KW-1133">Transmembrane helix</keyword>
<proteinExistence type="predicted"/>
<keyword evidence="1" id="KW-0812">Transmembrane</keyword>
<organism evidence="2 3">
    <name type="scientific">Microvirga mediterraneensis</name>
    <dbReference type="NCBI Taxonomy" id="2754695"/>
    <lineage>
        <taxon>Bacteria</taxon>
        <taxon>Pseudomonadati</taxon>
        <taxon>Pseudomonadota</taxon>
        <taxon>Alphaproteobacteria</taxon>
        <taxon>Hyphomicrobiales</taxon>
        <taxon>Methylobacteriaceae</taxon>
        <taxon>Microvirga</taxon>
    </lineage>
</organism>
<dbReference type="AlphaFoldDB" id="A0A838BMZ7"/>
<feature type="transmembrane region" description="Helical" evidence="1">
    <location>
        <begin position="12"/>
        <end position="35"/>
    </location>
</feature>
<dbReference type="Proteomes" id="UP000572984">
    <property type="component" value="Unassembled WGS sequence"/>
</dbReference>
<reference evidence="2 3" key="1">
    <citation type="submission" date="2020-07" db="EMBL/GenBank/DDBJ databases">
        <title>Draft genome and description of Microvirga mediterraneensis Marseille-Q2068 sp. nov.</title>
        <authorList>
            <person name="Boxberger M."/>
        </authorList>
    </citation>
    <scope>NUCLEOTIDE SEQUENCE [LARGE SCALE GENOMIC DNA]</scope>
    <source>
        <strain evidence="2 3">Marseille-Q2068</strain>
    </source>
</reference>
<comment type="caution">
    <text evidence="2">The sequence shown here is derived from an EMBL/GenBank/DDBJ whole genome shotgun (WGS) entry which is preliminary data.</text>
</comment>
<protein>
    <submittedName>
        <fullName evidence="2">Uncharacterized protein</fullName>
    </submittedName>
</protein>
<gene>
    <name evidence="2" type="ORF">H0S73_11345</name>
</gene>
<keyword evidence="3" id="KW-1185">Reference proteome</keyword>
<accession>A0A838BMZ7</accession>
<dbReference type="EMBL" id="JACDXJ010000001">
    <property type="protein sequence ID" value="MBA1156721.1"/>
    <property type="molecule type" value="Genomic_DNA"/>
</dbReference>
<evidence type="ECO:0000313" key="3">
    <source>
        <dbReference type="Proteomes" id="UP000572984"/>
    </source>
</evidence>
<evidence type="ECO:0000256" key="1">
    <source>
        <dbReference type="SAM" id="Phobius"/>
    </source>
</evidence>
<keyword evidence="1" id="KW-0472">Membrane</keyword>
<name>A0A838BMZ7_9HYPH</name>
<evidence type="ECO:0000313" key="2">
    <source>
        <dbReference type="EMBL" id="MBA1156721.1"/>
    </source>
</evidence>